<accession>A0A1I4FHM5</accession>
<sequence length="352" mass="37421">MRLDLVALLCGVIALGSGPAAAQGGMTLRDRLVVVSSGSSATLSRLLSDSFKDRYGGVVPPVLQPVGSTRAMELFCAGIGPQTPDIAITTRRMPRSIIESCTAQGVTDIIELKIGYGAIVIAARRGDPTPALTSRQIWSALAAEQPVNHEFVPNRHRLWSDIAPTLPRMPISFIQPSHESGTHVLFDDLVMEAGCRSVPDIRLIFEAAYRLTKCLTNRTDGVLRTVPAAEVPAALMAAPPGTLAAMSYDQLIASGGNFVALTLDGSTPTAASIAADQYDQARPFYVYGKNQHSRSQNGVGVVRGIREFLNEVTSEHAAGPSGYLAQAGLVPLPPADRAAQRRIALNSILMSR</sequence>
<dbReference type="OrthoDB" id="9790048at2"/>
<dbReference type="PANTHER" id="PTHR30570">
    <property type="entry name" value="PERIPLASMIC PHOSPHATE BINDING COMPONENT OF PHOSPHATE ABC TRANSPORTER"/>
    <property type="match status" value="1"/>
</dbReference>
<evidence type="ECO:0000313" key="4">
    <source>
        <dbReference type="EMBL" id="SFL16326.1"/>
    </source>
</evidence>
<feature type="signal peptide" evidence="2">
    <location>
        <begin position="1"/>
        <end position="22"/>
    </location>
</feature>
<evidence type="ECO:0000313" key="5">
    <source>
        <dbReference type="Proteomes" id="UP000199473"/>
    </source>
</evidence>
<keyword evidence="1 2" id="KW-0732">Signal</keyword>
<evidence type="ECO:0000256" key="2">
    <source>
        <dbReference type="SAM" id="SignalP"/>
    </source>
</evidence>
<dbReference type="Gene3D" id="3.40.190.10">
    <property type="entry name" value="Periplasmic binding protein-like II"/>
    <property type="match status" value="2"/>
</dbReference>
<dbReference type="EMBL" id="FOSQ01000031">
    <property type="protein sequence ID" value="SFL16326.1"/>
    <property type="molecule type" value="Genomic_DNA"/>
</dbReference>
<dbReference type="SUPFAM" id="SSF53850">
    <property type="entry name" value="Periplasmic binding protein-like II"/>
    <property type="match status" value="1"/>
</dbReference>
<dbReference type="STRING" id="1123062.SAMN02745775_1313"/>
<organism evidence="4 5">
    <name type="scientific">Falsiroseomonas stagni DSM 19981</name>
    <dbReference type="NCBI Taxonomy" id="1123062"/>
    <lineage>
        <taxon>Bacteria</taxon>
        <taxon>Pseudomonadati</taxon>
        <taxon>Pseudomonadota</taxon>
        <taxon>Alphaproteobacteria</taxon>
        <taxon>Acetobacterales</taxon>
        <taxon>Roseomonadaceae</taxon>
        <taxon>Falsiroseomonas</taxon>
    </lineage>
</organism>
<dbReference type="PANTHER" id="PTHR30570:SF1">
    <property type="entry name" value="PHOSPHATE-BINDING PROTEIN PSTS"/>
    <property type="match status" value="1"/>
</dbReference>
<dbReference type="Pfam" id="PF12849">
    <property type="entry name" value="PBP_like_2"/>
    <property type="match status" value="1"/>
</dbReference>
<keyword evidence="5" id="KW-1185">Reference proteome</keyword>
<feature type="chain" id="PRO_5011589759" evidence="2">
    <location>
        <begin position="23"/>
        <end position="352"/>
    </location>
</feature>
<dbReference type="InterPro" id="IPR024370">
    <property type="entry name" value="PBP_domain"/>
</dbReference>
<evidence type="ECO:0000256" key="1">
    <source>
        <dbReference type="ARBA" id="ARBA00022729"/>
    </source>
</evidence>
<reference evidence="5" key="1">
    <citation type="submission" date="2016-10" db="EMBL/GenBank/DDBJ databases">
        <authorList>
            <person name="Varghese N."/>
            <person name="Submissions S."/>
        </authorList>
    </citation>
    <scope>NUCLEOTIDE SEQUENCE [LARGE SCALE GENOMIC DNA]</scope>
    <source>
        <strain evidence="5">DSM 19981</strain>
    </source>
</reference>
<evidence type="ECO:0000259" key="3">
    <source>
        <dbReference type="Pfam" id="PF12849"/>
    </source>
</evidence>
<dbReference type="RefSeq" id="WP_092963587.1">
    <property type="nucleotide sequence ID" value="NZ_FOSQ01000031.1"/>
</dbReference>
<dbReference type="Proteomes" id="UP000199473">
    <property type="component" value="Unassembled WGS sequence"/>
</dbReference>
<gene>
    <name evidence="4" type="ORF">SAMN02745775_1313</name>
</gene>
<feature type="domain" description="PBP" evidence="3">
    <location>
        <begin position="26"/>
        <end position="315"/>
    </location>
</feature>
<dbReference type="InterPro" id="IPR050811">
    <property type="entry name" value="Phosphate_ABC_transporter"/>
</dbReference>
<name>A0A1I4FHM5_9PROT</name>
<protein>
    <submittedName>
        <fullName evidence="4">Phosphate transport system substrate-binding protein</fullName>
    </submittedName>
</protein>
<dbReference type="AlphaFoldDB" id="A0A1I4FHM5"/>
<proteinExistence type="predicted"/>